<organism evidence="1 2">
    <name type="scientific">Hydrogenophilus thermoluteolus</name>
    <name type="common">Pseudomonas hydrogenothermophila</name>
    <dbReference type="NCBI Taxonomy" id="297"/>
    <lineage>
        <taxon>Bacteria</taxon>
        <taxon>Pseudomonadati</taxon>
        <taxon>Pseudomonadota</taxon>
        <taxon>Hydrogenophilia</taxon>
        <taxon>Hydrogenophilales</taxon>
        <taxon>Hydrogenophilaceae</taxon>
        <taxon>Hydrogenophilus</taxon>
    </lineage>
</organism>
<dbReference type="SFLD" id="SFLDG01129">
    <property type="entry name" value="C1.5:_HAD__Beta-PGM__Phosphata"/>
    <property type="match status" value="1"/>
</dbReference>
<evidence type="ECO:0000313" key="1">
    <source>
        <dbReference type="EMBL" id="BBD77103.1"/>
    </source>
</evidence>
<protein>
    <submittedName>
        <fullName evidence="1">CbbY</fullName>
    </submittedName>
</protein>
<dbReference type="SFLD" id="SFLDG01135">
    <property type="entry name" value="C1.5.6:_HAD__Beta-PGM__Phospha"/>
    <property type="match status" value="1"/>
</dbReference>
<dbReference type="OrthoDB" id="5293434at2"/>
<dbReference type="PANTHER" id="PTHR42896:SF2">
    <property type="entry name" value="CBBY-LIKE PROTEIN"/>
    <property type="match status" value="1"/>
</dbReference>
<dbReference type="Gene3D" id="1.10.150.240">
    <property type="entry name" value="Putative phosphatase, domain 2"/>
    <property type="match status" value="1"/>
</dbReference>
<proteinExistence type="predicted"/>
<dbReference type="InterPro" id="IPR023214">
    <property type="entry name" value="HAD_sf"/>
</dbReference>
<reference evidence="1 2" key="1">
    <citation type="submission" date="2018-04" db="EMBL/GenBank/DDBJ databases">
        <title>Complete genome sequence of Hydrogenophilus thermoluteolus TH-1.</title>
        <authorList>
            <person name="Arai H."/>
        </authorList>
    </citation>
    <scope>NUCLEOTIDE SEQUENCE [LARGE SCALE GENOMIC DNA]</scope>
    <source>
        <strain evidence="1 2">TH-1</strain>
    </source>
</reference>
<dbReference type="NCBIfam" id="TIGR01509">
    <property type="entry name" value="HAD-SF-IA-v3"/>
    <property type="match status" value="1"/>
</dbReference>
<dbReference type="InterPro" id="IPR023198">
    <property type="entry name" value="PGP-like_dom2"/>
</dbReference>
<dbReference type="Gene3D" id="3.40.50.1000">
    <property type="entry name" value="HAD superfamily/HAD-like"/>
    <property type="match status" value="1"/>
</dbReference>
<dbReference type="SUPFAM" id="SSF56784">
    <property type="entry name" value="HAD-like"/>
    <property type="match status" value="1"/>
</dbReference>
<name>A0A2Z6DXB5_HYDTE</name>
<dbReference type="SFLD" id="SFLDS00003">
    <property type="entry name" value="Haloacid_Dehalogenase"/>
    <property type="match status" value="1"/>
</dbReference>
<dbReference type="PRINTS" id="PR00413">
    <property type="entry name" value="HADHALOGNASE"/>
</dbReference>
<dbReference type="InterPro" id="IPR036412">
    <property type="entry name" value="HAD-like_sf"/>
</dbReference>
<dbReference type="SFLD" id="SFLDF00035">
    <property type="entry name" value="phosphoglycolate_phosphatase"/>
    <property type="match status" value="1"/>
</dbReference>
<evidence type="ECO:0000313" key="2">
    <source>
        <dbReference type="Proteomes" id="UP000262004"/>
    </source>
</evidence>
<accession>A0A2Z6DXB5</accession>
<sequence length="257" mass="27315">MVKALLFDVDGTLAETEALHRRAFNEAFAAAGLPWRWTPQRYAELLRVAGGRERIAHFQSAYPHEAAGIVLDPDAIATIHRDKNVRYAQMLAQGALPLRPGVVRLAQEAAASGARVAIVTTTSPENVAALLAALWPDDAPPFAAIITAREAPQKKPDPQAYHVALARLDIAPSEAIAIEDTAHGAQAAAAAGIPVLVTESEYGKAPEYPGAFAVVDHLGEPDLPARWLRTPQGRGEGVVTWALLTRWAASAVPPTTA</sequence>
<dbReference type="PANTHER" id="PTHR42896">
    <property type="entry name" value="XYLULOSE-1,5-BISPHOSPHATE (XUBP) PHOSPHATASE"/>
    <property type="match status" value="1"/>
</dbReference>
<dbReference type="InterPro" id="IPR044999">
    <property type="entry name" value="CbbY-like"/>
</dbReference>
<dbReference type="GO" id="GO:0016787">
    <property type="term" value="F:hydrolase activity"/>
    <property type="evidence" value="ECO:0007669"/>
    <property type="project" value="InterPro"/>
</dbReference>
<keyword evidence="2" id="KW-1185">Reference proteome</keyword>
<gene>
    <name evidence="1" type="primary">cbbY</name>
    <name evidence="1" type="ORF">HPTL_0835</name>
</gene>
<dbReference type="EMBL" id="AP018558">
    <property type="protein sequence ID" value="BBD77103.1"/>
    <property type="molecule type" value="Genomic_DNA"/>
</dbReference>
<dbReference type="AlphaFoldDB" id="A0A2Z6DXB5"/>
<dbReference type="InterPro" id="IPR006439">
    <property type="entry name" value="HAD-SF_hydro_IA"/>
</dbReference>
<dbReference type="KEGG" id="htl:HPTL_0835"/>
<dbReference type="Pfam" id="PF00702">
    <property type="entry name" value="Hydrolase"/>
    <property type="match status" value="1"/>
</dbReference>
<dbReference type="Proteomes" id="UP000262004">
    <property type="component" value="Chromosome"/>
</dbReference>
<dbReference type="RefSeq" id="WP_119334877.1">
    <property type="nucleotide sequence ID" value="NZ_AP018558.1"/>
</dbReference>